<dbReference type="InterPro" id="IPR017891">
    <property type="entry name" value="Insulin_GF-bd_Cys-rich_CS"/>
</dbReference>
<dbReference type="GeneID" id="103509871"/>
<evidence type="ECO:0000259" key="7">
    <source>
        <dbReference type="PROSITE" id="PS01225"/>
    </source>
</evidence>
<keyword evidence="9" id="KW-1185">Reference proteome</keyword>
<dbReference type="GO" id="GO:0007155">
    <property type="term" value="P:cell adhesion"/>
    <property type="evidence" value="ECO:0007669"/>
    <property type="project" value="TreeGrafter"/>
</dbReference>
<dbReference type="Gene3D" id="2.20.100.10">
    <property type="entry name" value="Thrombospondin type-1 (TSP1) repeat"/>
    <property type="match status" value="1"/>
</dbReference>
<dbReference type="InterPro" id="IPR050941">
    <property type="entry name" value="CCN"/>
</dbReference>
<dbReference type="AlphaFoldDB" id="A0A3Q0IZK5"/>
<accession>A0A3Q0IZK5</accession>
<dbReference type="InterPro" id="IPR000884">
    <property type="entry name" value="TSP1_rpt"/>
</dbReference>
<evidence type="ECO:0000256" key="4">
    <source>
        <dbReference type="ARBA" id="ARBA00023157"/>
    </source>
</evidence>
<dbReference type="STRING" id="121845.A0A3Q0IZK5"/>
<feature type="chain" id="PRO_5018238174" evidence="6">
    <location>
        <begin position="20"/>
        <end position="381"/>
    </location>
</feature>
<dbReference type="SMART" id="SM00041">
    <property type="entry name" value="CT"/>
    <property type="match status" value="1"/>
</dbReference>
<name>A0A3Q0IZK5_DIACI</name>
<comment type="caution">
    <text evidence="5">Lacks conserved residue(s) required for the propagation of feature annotation.</text>
</comment>
<dbReference type="RefSeq" id="XP_026679885.1">
    <property type="nucleotide sequence ID" value="XM_026824084.1"/>
</dbReference>
<sequence length="381" mass="42914">MLWIMQSATLCILLLSVCTHESQEHRNQILQSGHCSYPCECQSQECAEGVMTIRDGCGCCEMCARQMGDPCDSVAVCDQSKDLVCQYNAPFTTGSCQAQRGVPCFVHNVTYGDGETFMLDCRTQCTCELLSLRDQPERYCDNALLVVLGNFFSSGEMSGGAVLSVEQFVVYIWEEAASELLFCKDDLSGDTQADIVVTIVHLESPPVSCQPKFTPWSACSTPCGVGMSYRQSLCSHSNETRLCQLRPCFSNSYNLPLQSPYHHHIRKGHECKATRKSSKPVYLRFKKCRSKKKMRPRFCGQCRGLCCRPHSTTTLKVEFLCSENINLETMVIYDYEKELWSEDEDGFEDDTAVESQHNVILLNVLWITKCKCSQYCDAGRL</sequence>
<dbReference type="KEGG" id="dci:103509871"/>
<evidence type="ECO:0000256" key="1">
    <source>
        <dbReference type="ARBA" id="ARBA00004613"/>
    </source>
</evidence>
<keyword evidence="3 6" id="KW-0732">Signal</keyword>
<gene>
    <name evidence="10" type="primary">LOC103509871</name>
</gene>
<dbReference type="PROSITE" id="PS50092">
    <property type="entry name" value="TSP1"/>
    <property type="match status" value="1"/>
</dbReference>
<evidence type="ECO:0000313" key="10">
    <source>
        <dbReference type="RefSeq" id="XP_026679885.1"/>
    </source>
</evidence>
<evidence type="ECO:0000256" key="5">
    <source>
        <dbReference type="PROSITE-ProRule" id="PRU00039"/>
    </source>
</evidence>
<dbReference type="PaxDb" id="121845-A0A3Q0IZK5"/>
<evidence type="ECO:0000256" key="6">
    <source>
        <dbReference type="SAM" id="SignalP"/>
    </source>
</evidence>
<dbReference type="Pfam" id="PF19035">
    <property type="entry name" value="TSP1_CCN"/>
    <property type="match status" value="1"/>
</dbReference>
<dbReference type="PANTHER" id="PTHR11348:SF17">
    <property type="entry name" value="CCN"/>
    <property type="match status" value="1"/>
</dbReference>
<dbReference type="PROSITE" id="PS51323">
    <property type="entry name" value="IGFBP_N_2"/>
    <property type="match status" value="1"/>
</dbReference>
<evidence type="ECO:0000313" key="9">
    <source>
        <dbReference type="Proteomes" id="UP000079169"/>
    </source>
</evidence>
<evidence type="ECO:0000256" key="2">
    <source>
        <dbReference type="ARBA" id="ARBA00022525"/>
    </source>
</evidence>
<dbReference type="InterPro" id="IPR006207">
    <property type="entry name" value="Cys_knot_C"/>
</dbReference>
<evidence type="ECO:0000256" key="3">
    <source>
        <dbReference type="ARBA" id="ARBA00022729"/>
    </source>
</evidence>
<keyword evidence="4" id="KW-1015">Disulfide bond</keyword>
<dbReference type="Proteomes" id="UP000079169">
    <property type="component" value="Unplaced"/>
</dbReference>
<evidence type="ECO:0000259" key="8">
    <source>
        <dbReference type="PROSITE" id="PS51323"/>
    </source>
</evidence>
<dbReference type="Pfam" id="PF00219">
    <property type="entry name" value="IGFBP"/>
    <property type="match status" value="1"/>
</dbReference>
<organism evidence="9 10">
    <name type="scientific">Diaphorina citri</name>
    <name type="common">Asian citrus psyllid</name>
    <dbReference type="NCBI Taxonomy" id="121845"/>
    <lineage>
        <taxon>Eukaryota</taxon>
        <taxon>Metazoa</taxon>
        <taxon>Ecdysozoa</taxon>
        <taxon>Arthropoda</taxon>
        <taxon>Hexapoda</taxon>
        <taxon>Insecta</taxon>
        <taxon>Pterygota</taxon>
        <taxon>Neoptera</taxon>
        <taxon>Paraneoptera</taxon>
        <taxon>Hemiptera</taxon>
        <taxon>Sternorrhyncha</taxon>
        <taxon>Psylloidea</taxon>
        <taxon>Psyllidae</taxon>
        <taxon>Diaphorininae</taxon>
        <taxon>Diaphorina</taxon>
    </lineage>
</organism>
<feature type="signal peptide" evidence="6">
    <location>
        <begin position="1"/>
        <end position="19"/>
    </location>
</feature>
<dbReference type="GO" id="GO:0007165">
    <property type="term" value="P:signal transduction"/>
    <property type="evidence" value="ECO:0007669"/>
    <property type="project" value="InterPro"/>
</dbReference>
<reference evidence="10" key="1">
    <citation type="submission" date="2025-08" db="UniProtKB">
        <authorList>
            <consortium name="RefSeq"/>
        </authorList>
    </citation>
    <scope>IDENTIFICATION</scope>
</reference>
<dbReference type="PROSITE" id="PS00222">
    <property type="entry name" value="IGFBP_N_1"/>
    <property type="match status" value="1"/>
</dbReference>
<dbReference type="InterPro" id="IPR043973">
    <property type="entry name" value="TSP1_CCN"/>
</dbReference>
<protein>
    <submittedName>
        <fullName evidence="10">Connective tissue growth factor</fullName>
    </submittedName>
</protein>
<dbReference type="GO" id="GO:0008201">
    <property type="term" value="F:heparin binding"/>
    <property type="evidence" value="ECO:0007669"/>
    <property type="project" value="TreeGrafter"/>
</dbReference>
<dbReference type="GO" id="GO:0045597">
    <property type="term" value="P:positive regulation of cell differentiation"/>
    <property type="evidence" value="ECO:0007669"/>
    <property type="project" value="TreeGrafter"/>
</dbReference>
<proteinExistence type="predicted"/>
<feature type="domain" description="CTCK" evidence="7">
    <location>
        <begin position="271"/>
        <end position="324"/>
    </location>
</feature>
<dbReference type="GO" id="GO:0005615">
    <property type="term" value="C:extracellular space"/>
    <property type="evidence" value="ECO:0007669"/>
    <property type="project" value="TreeGrafter"/>
</dbReference>
<dbReference type="PANTHER" id="PTHR11348">
    <property type="entry name" value="CONNECTIVE TISSUE GROWTH FACTOR-RELATED"/>
    <property type="match status" value="1"/>
</dbReference>
<dbReference type="SMART" id="SM00121">
    <property type="entry name" value="IB"/>
    <property type="match status" value="1"/>
</dbReference>
<dbReference type="PROSITE" id="PS01225">
    <property type="entry name" value="CTCK_2"/>
    <property type="match status" value="1"/>
</dbReference>
<dbReference type="InterPro" id="IPR000867">
    <property type="entry name" value="IGFBP-like"/>
</dbReference>
<keyword evidence="2" id="KW-0964">Secreted</keyword>
<comment type="subcellular location">
    <subcellularLocation>
        <location evidence="1">Secreted</location>
    </subcellularLocation>
</comment>
<dbReference type="InterPro" id="IPR036383">
    <property type="entry name" value="TSP1_rpt_sf"/>
</dbReference>
<dbReference type="SUPFAM" id="SSF82895">
    <property type="entry name" value="TSP-1 type 1 repeat"/>
    <property type="match status" value="1"/>
</dbReference>
<feature type="domain" description="IGFBP N-terminal" evidence="8">
    <location>
        <begin position="31"/>
        <end position="99"/>
    </location>
</feature>
<dbReference type="GO" id="GO:0031012">
    <property type="term" value="C:extracellular matrix"/>
    <property type="evidence" value="ECO:0007669"/>
    <property type="project" value="TreeGrafter"/>
</dbReference>
<dbReference type="GO" id="GO:0005178">
    <property type="term" value="F:integrin binding"/>
    <property type="evidence" value="ECO:0007669"/>
    <property type="project" value="TreeGrafter"/>
</dbReference>
<dbReference type="CTD" id="39972"/>